<dbReference type="AlphaFoldDB" id="M1DED2"/>
<evidence type="ECO:0000313" key="2">
    <source>
        <dbReference type="EnsemblPlants" id="PGSC0003DMT400087699"/>
    </source>
</evidence>
<dbReference type="InParanoid" id="M1DED2"/>
<reference evidence="2" key="2">
    <citation type="submission" date="2015-06" db="UniProtKB">
        <authorList>
            <consortium name="EnsemblPlants"/>
        </authorList>
    </citation>
    <scope>IDENTIFICATION</scope>
    <source>
        <strain evidence="2">DM1-3 516 R44</strain>
    </source>
</reference>
<dbReference type="Proteomes" id="UP000011115">
    <property type="component" value="Unassembled WGS sequence"/>
</dbReference>
<keyword evidence="3" id="KW-1185">Reference proteome</keyword>
<evidence type="ECO:0000313" key="3">
    <source>
        <dbReference type="Proteomes" id="UP000011115"/>
    </source>
</evidence>
<dbReference type="HOGENOM" id="CLU_2053834_0_0_1"/>
<dbReference type="Gramene" id="PGSC0003DMT400087699">
    <property type="protein sequence ID" value="PGSC0003DMT400087699"/>
    <property type="gene ID" value="PGSC0003DMG400037270"/>
</dbReference>
<proteinExistence type="predicted"/>
<protein>
    <submittedName>
        <fullName evidence="2">Uncharacterized protein</fullName>
    </submittedName>
</protein>
<dbReference type="PaxDb" id="4113-PGSC0003DMT400087699"/>
<reference evidence="3" key="1">
    <citation type="journal article" date="2011" name="Nature">
        <title>Genome sequence and analysis of the tuber crop potato.</title>
        <authorList>
            <consortium name="The Potato Genome Sequencing Consortium"/>
        </authorList>
    </citation>
    <scope>NUCLEOTIDE SEQUENCE [LARGE SCALE GENOMIC DNA]</scope>
    <source>
        <strain evidence="3">cv. DM1-3 516 R44</strain>
    </source>
</reference>
<accession>M1DED2</accession>
<feature type="region of interest" description="Disordered" evidence="1">
    <location>
        <begin position="81"/>
        <end position="101"/>
    </location>
</feature>
<dbReference type="EnsemblPlants" id="PGSC0003DMT400087699">
    <property type="protein sequence ID" value="PGSC0003DMT400087699"/>
    <property type="gene ID" value="PGSC0003DMG400037270"/>
</dbReference>
<sequence length="120" mass="13516">MPERGNRSKLVMPEHGNRSKGEAVARSFDFDSGFSGFATVNLANNLQDIAVLMLEFFFSYISKLRAVFLRYIAKEQVLKGGKEMGKTSVPSALRGAGPQREKFRDFPGERWLAWRPKGES</sequence>
<name>M1DED2_SOLTU</name>
<evidence type="ECO:0000256" key="1">
    <source>
        <dbReference type="SAM" id="MobiDB-lite"/>
    </source>
</evidence>
<organism evidence="2 3">
    <name type="scientific">Solanum tuberosum</name>
    <name type="common">Potato</name>
    <dbReference type="NCBI Taxonomy" id="4113"/>
    <lineage>
        <taxon>Eukaryota</taxon>
        <taxon>Viridiplantae</taxon>
        <taxon>Streptophyta</taxon>
        <taxon>Embryophyta</taxon>
        <taxon>Tracheophyta</taxon>
        <taxon>Spermatophyta</taxon>
        <taxon>Magnoliopsida</taxon>
        <taxon>eudicotyledons</taxon>
        <taxon>Gunneridae</taxon>
        <taxon>Pentapetalae</taxon>
        <taxon>asterids</taxon>
        <taxon>lamiids</taxon>
        <taxon>Solanales</taxon>
        <taxon>Solanaceae</taxon>
        <taxon>Solanoideae</taxon>
        <taxon>Solaneae</taxon>
        <taxon>Solanum</taxon>
    </lineage>
</organism>
<feature type="region of interest" description="Disordered" evidence="1">
    <location>
        <begin position="1"/>
        <end position="21"/>
    </location>
</feature>